<protein>
    <recommendedName>
        <fullName evidence="3">Chemotaxis protein CheA</fullName>
        <ecNumber evidence="2">2.7.13.3</ecNumber>
    </recommendedName>
</protein>
<reference evidence="17 18" key="2">
    <citation type="journal article" date="2010" name="Stand. Genomic Sci.">
        <title>Complete genome sequence of Desulfohalobium retbaense type strain (HR(100)).</title>
        <authorList>
            <person name="Spring S."/>
            <person name="Nolan M."/>
            <person name="Lapidus A."/>
            <person name="Glavina Del Rio T."/>
            <person name="Copeland A."/>
            <person name="Tice H."/>
            <person name="Cheng J.F."/>
            <person name="Lucas S."/>
            <person name="Land M."/>
            <person name="Chen F."/>
            <person name="Bruce D."/>
            <person name="Goodwin L."/>
            <person name="Pitluck S."/>
            <person name="Ivanova N."/>
            <person name="Mavromatis K."/>
            <person name="Mikhailova N."/>
            <person name="Pati A."/>
            <person name="Chen A."/>
            <person name="Palaniappan K."/>
            <person name="Hauser L."/>
            <person name="Chang Y.J."/>
            <person name="Jeffries C.D."/>
            <person name="Munk C."/>
            <person name="Kiss H."/>
            <person name="Chain P."/>
            <person name="Han C."/>
            <person name="Brettin T."/>
            <person name="Detter J.C."/>
            <person name="Schuler E."/>
            <person name="Goker M."/>
            <person name="Rohde M."/>
            <person name="Bristow J."/>
            <person name="Eisen J.A."/>
            <person name="Markowitz V."/>
            <person name="Hugenholtz P."/>
            <person name="Kyrpides N.C."/>
            <person name="Klenk H.P."/>
        </authorList>
    </citation>
    <scope>NUCLEOTIDE SEQUENCE [LARGE SCALE GENOMIC DNA]</scope>
    <source>
        <strain evidence="17 18">DSM 5692</strain>
    </source>
</reference>
<dbReference type="SMART" id="SM00073">
    <property type="entry name" value="HPT"/>
    <property type="match status" value="2"/>
</dbReference>
<dbReference type="RefSeq" id="WP_015751106.1">
    <property type="nucleotide sequence ID" value="NC_013223.1"/>
</dbReference>
<dbReference type="PRINTS" id="PR00344">
    <property type="entry name" value="BCTRLSENSOR"/>
</dbReference>
<accession>C8X0K1</accession>
<dbReference type="CDD" id="cd00731">
    <property type="entry name" value="CheA_reg"/>
    <property type="match status" value="1"/>
</dbReference>
<name>C8X0K1_DESRD</name>
<feature type="domain" description="HPt" evidence="16">
    <location>
        <begin position="269"/>
        <end position="373"/>
    </location>
</feature>
<dbReference type="SUPFAM" id="SSF55874">
    <property type="entry name" value="ATPase domain of HSP90 chaperone/DNA topoisomerase II/histidine kinase"/>
    <property type="match status" value="1"/>
</dbReference>
<dbReference type="AlphaFoldDB" id="C8X0K1"/>
<dbReference type="CDD" id="cd16916">
    <property type="entry name" value="HATPase_CheA-like"/>
    <property type="match status" value="1"/>
</dbReference>
<dbReference type="InterPro" id="IPR036641">
    <property type="entry name" value="HPT_dom_sf"/>
</dbReference>
<keyword evidence="18" id="KW-1185">Reference proteome</keyword>
<evidence type="ECO:0000256" key="13">
    <source>
        <dbReference type="SAM" id="MobiDB-lite"/>
    </source>
</evidence>
<comment type="function">
    <text evidence="11">Involved in the transmission of sensory signals from the chemoreceptors to the flagellar motors. CheA is autophosphorylated; it can transfer its phosphate group to either CheB or CheY.</text>
</comment>
<feature type="modified residue" description="Phosphohistidine" evidence="12">
    <location>
        <position position="167"/>
    </location>
</feature>
<dbReference type="GO" id="GO:0005737">
    <property type="term" value="C:cytoplasm"/>
    <property type="evidence" value="ECO:0007669"/>
    <property type="project" value="InterPro"/>
</dbReference>
<dbReference type="PANTHER" id="PTHR43395">
    <property type="entry name" value="SENSOR HISTIDINE KINASE CHEA"/>
    <property type="match status" value="1"/>
</dbReference>
<dbReference type="GO" id="GO:0006935">
    <property type="term" value="P:chemotaxis"/>
    <property type="evidence" value="ECO:0007669"/>
    <property type="project" value="UniProtKB-KW"/>
</dbReference>
<evidence type="ECO:0000313" key="17">
    <source>
        <dbReference type="EMBL" id="ACV67948.1"/>
    </source>
</evidence>
<dbReference type="eggNOG" id="COG0643">
    <property type="taxonomic scope" value="Bacteria"/>
</dbReference>
<keyword evidence="4" id="KW-0145">Chemotaxis</keyword>
<dbReference type="Gene3D" id="2.30.30.40">
    <property type="entry name" value="SH3 Domains"/>
    <property type="match status" value="1"/>
</dbReference>
<feature type="modified residue" description="Phosphohistidine" evidence="12">
    <location>
        <position position="316"/>
    </location>
</feature>
<evidence type="ECO:0000256" key="7">
    <source>
        <dbReference type="ARBA" id="ARBA00022741"/>
    </source>
</evidence>
<dbReference type="InterPro" id="IPR051315">
    <property type="entry name" value="Bact_Chemotaxis_CheA"/>
</dbReference>
<dbReference type="Pfam" id="PF01584">
    <property type="entry name" value="CheW"/>
    <property type="match status" value="1"/>
</dbReference>
<feature type="region of interest" description="Disordered" evidence="13">
    <location>
        <begin position="401"/>
        <end position="476"/>
    </location>
</feature>
<evidence type="ECO:0000313" key="18">
    <source>
        <dbReference type="Proteomes" id="UP000001052"/>
    </source>
</evidence>
<dbReference type="InterPro" id="IPR004358">
    <property type="entry name" value="Sig_transdc_His_kin-like_C"/>
</dbReference>
<dbReference type="PANTHER" id="PTHR43395:SF10">
    <property type="entry name" value="CHEMOTAXIS PROTEIN CHEA"/>
    <property type="match status" value="1"/>
</dbReference>
<dbReference type="InterPro" id="IPR003594">
    <property type="entry name" value="HATPase_dom"/>
</dbReference>
<dbReference type="InterPro" id="IPR004105">
    <property type="entry name" value="CheA-like_dim"/>
</dbReference>
<dbReference type="Pfam" id="PF02518">
    <property type="entry name" value="HATPase_c"/>
    <property type="match status" value="1"/>
</dbReference>
<evidence type="ECO:0000256" key="12">
    <source>
        <dbReference type="PROSITE-ProRule" id="PRU00110"/>
    </source>
</evidence>
<dbReference type="Pfam" id="PF02895">
    <property type="entry name" value="H-kinase_dim"/>
    <property type="match status" value="1"/>
</dbReference>
<keyword evidence="6" id="KW-0808">Transferase</keyword>
<dbReference type="Gene3D" id="1.10.287.560">
    <property type="entry name" value="Histidine kinase CheA-like, homodimeric domain"/>
    <property type="match status" value="1"/>
</dbReference>
<dbReference type="PROSITE" id="PS50109">
    <property type="entry name" value="HIS_KIN"/>
    <property type="match status" value="1"/>
</dbReference>
<dbReference type="HOGENOM" id="CLU_000650_3_6_7"/>
<feature type="compositionally biased region" description="Low complexity" evidence="13">
    <location>
        <begin position="401"/>
        <end position="465"/>
    </location>
</feature>
<sequence length="871" mass="93160">MSTDTQHVQGIVEAFAEQLVLFDPEQQAEVDRLAQTLQQLRDSLNGSYPRCRAAADAAAALVREKLGAESSETDESHLAALQKLARAFQGAIIEGKEEEILSFPEHLDPEGSTGPEGDELAAGVDQEIFAAYIAQQESALGDLEEYILEYEKHHDTDNLDAVRRLVHTAKGEAGVMGLGSIAEVCHGLEDYIQDQGQAISPDTLLAFKDWFQSAVEACRRDAHLPDTAAVMGLFTNEGEVQGPSAGAEGAASPAAPAAEASDDPLLQPVPISDPEITGEFISEAQEHFEIADENLLTLESDPDNLDAVAAVFRAFHTIKGTCGFLDLTPIAELAHKAENLLDEVRKENLTFRGEVVDATFSALDMLKKMVGQLEEALGAGAEYVPDPSLRQTFDFVNRIRQQPQAAAPSAPSPQAAPSTPEPASSEPESSAPAAPEPAPAASAGVSPSPEPSSAQPEPETAPAQGEPRKNGQKGMQIKQTMKIDADRIDLLLDTIGELVIIESIVTQDEKLSDLASPQLERNLAQLTKITRSLQDMGMSMRMVPIETTFRRMARLVRDLGKKSGKKVELEMVGKETELDKAMVEKLGDPLVHMIRNAVDHGIEPTPEDRVAAGKSAEGRIWLKAFHEGGSIHIVIEDDGRGLNREAIAAKAVERGIIESANGMSDEEIYGLIFAPGFSTAAQVTDVSGRGVGMDVVKSNIENLRGNIRIRSTPGEGTTFTLVLPLTMAIIDGMQIKVGSERYILPLLSIIQSFQPTKEMVATVVGKGETLPFRGRLLPLFRLSELFGVDDAETDPTQAIAVVVEDGGRQVALLVDELLGQNQTVIKSLGEAMGSIRGVSGASILSDGTPGLIIDVNGVVRMATNQGGGRST</sequence>
<dbReference type="CDD" id="cd00088">
    <property type="entry name" value="HPT"/>
    <property type="match status" value="2"/>
</dbReference>
<evidence type="ECO:0000256" key="2">
    <source>
        <dbReference type="ARBA" id="ARBA00012438"/>
    </source>
</evidence>
<feature type="domain" description="HPt" evidence="16">
    <location>
        <begin position="121"/>
        <end position="218"/>
    </location>
</feature>
<feature type="domain" description="Histidine kinase" evidence="14">
    <location>
        <begin position="525"/>
        <end position="727"/>
    </location>
</feature>
<keyword evidence="7" id="KW-0547">Nucleotide-binding</keyword>
<dbReference type="InterPro" id="IPR036097">
    <property type="entry name" value="HisK_dim/P_sf"/>
</dbReference>
<evidence type="ECO:0000259" key="14">
    <source>
        <dbReference type="PROSITE" id="PS50109"/>
    </source>
</evidence>
<dbReference type="Proteomes" id="UP000001052">
    <property type="component" value="Chromosome"/>
</dbReference>
<dbReference type="EMBL" id="CP001734">
    <property type="protein sequence ID" value="ACV67948.1"/>
    <property type="molecule type" value="Genomic_DNA"/>
</dbReference>
<dbReference type="InterPro" id="IPR037006">
    <property type="entry name" value="CheA-like_homodim_sf"/>
</dbReference>
<keyword evidence="5 12" id="KW-0597">Phosphoprotein</keyword>
<dbReference type="FunFam" id="3.30.565.10:FF:000016">
    <property type="entry name" value="Chemotaxis protein CheA, putative"/>
    <property type="match status" value="1"/>
</dbReference>
<dbReference type="SMART" id="SM01231">
    <property type="entry name" value="H-kinase_dim"/>
    <property type="match status" value="1"/>
</dbReference>
<evidence type="ECO:0000256" key="8">
    <source>
        <dbReference type="ARBA" id="ARBA00022777"/>
    </source>
</evidence>
<dbReference type="STRING" id="485915.Dret_0656"/>
<dbReference type="Gene3D" id="1.20.120.160">
    <property type="entry name" value="HPT domain"/>
    <property type="match status" value="2"/>
</dbReference>
<comment type="catalytic activity">
    <reaction evidence="1">
        <text>ATP + protein L-histidine = ADP + protein N-phospho-L-histidine.</text>
        <dbReference type="EC" id="2.7.13.3"/>
    </reaction>
</comment>
<evidence type="ECO:0000256" key="6">
    <source>
        <dbReference type="ARBA" id="ARBA00022679"/>
    </source>
</evidence>
<reference evidence="18" key="1">
    <citation type="submission" date="2009-09" db="EMBL/GenBank/DDBJ databases">
        <title>The complete chromosome of Desulfohalobium retbaense DSM 5692.</title>
        <authorList>
            <consortium name="US DOE Joint Genome Institute (JGI-PGF)"/>
            <person name="Lucas S."/>
            <person name="Copeland A."/>
            <person name="Lapidus A."/>
            <person name="Glavina del Rio T."/>
            <person name="Dalin E."/>
            <person name="Tice H."/>
            <person name="Bruce D."/>
            <person name="Goodwin L."/>
            <person name="Pitluck S."/>
            <person name="Kyrpides N."/>
            <person name="Mavromatis K."/>
            <person name="Ivanova N."/>
            <person name="Mikhailova N."/>
            <person name="Munk A.C."/>
            <person name="Brettin T."/>
            <person name="Detter J.C."/>
            <person name="Han C."/>
            <person name="Tapia R."/>
            <person name="Larimer F."/>
            <person name="Land M."/>
            <person name="Hauser L."/>
            <person name="Markowitz V."/>
            <person name="Cheng J.-F."/>
            <person name="Hugenholtz P."/>
            <person name="Woyke T."/>
            <person name="Wu D."/>
            <person name="Spring S."/>
            <person name="Klenk H.-P."/>
            <person name="Eisen J.A."/>
        </authorList>
    </citation>
    <scope>NUCLEOTIDE SEQUENCE [LARGE SCALE GENOMIC DNA]</scope>
    <source>
        <strain evidence="18">DSM 5692</strain>
    </source>
</reference>
<evidence type="ECO:0000259" key="15">
    <source>
        <dbReference type="PROSITE" id="PS50851"/>
    </source>
</evidence>
<evidence type="ECO:0000256" key="10">
    <source>
        <dbReference type="ARBA" id="ARBA00023012"/>
    </source>
</evidence>
<evidence type="ECO:0000256" key="1">
    <source>
        <dbReference type="ARBA" id="ARBA00000085"/>
    </source>
</evidence>
<dbReference type="PROSITE" id="PS50894">
    <property type="entry name" value="HPT"/>
    <property type="match status" value="2"/>
</dbReference>
<keyword evidence="8 17" id="KW-0418">Kinase</keyword>
<organism evidence="17 18">
    <name type="scientific">Desulfohalobium retbaense (strain ATCC 49708 / DSM 5692 / JCM 16813 / HR100)</name>
    <dbReference type="NCBI Taxonomy" id="485915"/>
    <lineage>
        <taxon>Bacteria</taxon>
        <taxon>Pseudomonadati</taxon>
        <taxon>Thermodesulfobacteriota</taxon>
        <taxon>Desulfovibrionia</taxon>
        <taxon>Desulfovibrionales</taxon>
        <taxon>Desulfohalobiaceae</taxon>
        <taxon>Desulfohalobium</taxon>
    </lineage>
</organism>
<dbReference type="Pfam" id="PF01627">
    <property type="entry name" value="Hpt"/>
    <property type="match status" value="2"/>
</dbReference>
<dbReference type="InterPro" id="IPR036890">
    <property type="entry name" value="HATPase_C_sf"/>
</dbReference>
<dbReference type="InterPro" id="IPR036061">
    <property type="entry name" value="CheW-like_dom_sf"/>
</dbReference>
<dbReference type="InterPro" id="IPR005467">
    <property type="entry name" value="His_kinase_dom"/>
</dbReference>
<evidence type="ECO:0000256" key="3">
    <source>
        <dbReference type="ARBA" id="ARBA00021495"/>
    </source>
</evidence>
<proteinExistence type="predicted"/>
<keyword evidence="10" id="KW-0902">Two-component regulatory system</keyword>
<dbReference type="GO" id="GO:0000155">
    <property type="term" value="F:phosphorelay sensor kinase activity"/>
    <property type="evidence" value="ECO:0007669"/>
    <property type="project" value="InterPro"/>
</dbReference>
<dbReference type="eggNOG" id="COG2198">
    <property type="taxonomic scope" value="Bacteria"/>
</dbReference>
<dbReference type="EC" id="2.7.13.3" evidence="2"/>
<dbReference type="KEGG" id="drt:Dret_0656"/>
<dbReference type="GO" id="GO:0005524">
    <property type="term" value="F:ATP binding"/>
    <property type="evidence" value="ECO:0007669"/>
    <property type="project" value="UniProtKB-KW"/>
</dbReference>
<dbReference type="SUPFAM" id="SSF47384">
    <property type="entry name" value="Homodimeric domain of signal transducing histidine kinase"/>
    <property type="match status" value="1"/>
</dbReference>
<feature type="region of interest" description="Disordered" evidence="13">
    <location>
        <begin position="239"/>
        <end position="267"/>
    </location>
</feature>
<dbReference type="PROSITE" id="PS50851">
    <property type="entry name" value="CHEW"/>
    <property type="match status" value="1"/>
</dbReference>
<dbReference type="InterPro" id="IPR008207">
    <property type="entry name" value="Sig_transdc_His_kin_Hpt_dom"/>
</dbReference>
<dbReference type="SUPFAM" id="SSF47226">
    <property type="entry name" value="Histidine-containing phosphotransfer domain, HPT domain"/>
    <property type="match status" value="2"/>
</dbReference>
<dbReference type="SUPFAM" id="SSF50341">
    <property type="entry name" value="CheW-like"/>
    <property type="match status" value="1"/>
</dbReference>
<evidence type="ECO:0000256" key="5">
    <source>
        <dbReference type="ARBA" id="ARBA00022553"/>
    </source>
</evidence>
<dbReference type="Gene3D" id="3.30.565.10">
    <property type="entry name" value="Histidine kinase-like ATPase, C-terminal domain"/>
    <property type="match status" value="1"/>
</dbReference>
<dbReference type="SMART" id="SM00260">
    <property type="entry name" value="CheW"/>
    <property type="match status" value="1"/>
</dbReference>
<feature type="domain" description="CheW-like" evidence="15">
    <location>
        <begin position="729"/>
        <end position="864"/>
    </location>
</feature>
<dbReference type="OrthoDB" id="9803176at2"/>
<keyword evidence="9" id="KW-0067">ATP-binding</keyword>
<feature type="compositionally biased region" description="Low complexity" evidence="13">
    <location>
        <begin position="242"/>
        <end position="259"/>
    </location>
</feature>
<evidence type="ECO:0000259" key="16">
    <source>
        <dbReference type="PROSITE" id="PS50894"/>
    </source>
</evidence>
<evidence type="ECO:0000256" key="9">
    <source>
        <dbReference type="ARBA" id="ARBA00022840"/>
    </source>
</evidence>
<evidence type="ECO:0000256" key="4">
    <source>
        <dbReference type="ARBA" id="ARBA00022500"/>
    </source>
</evidence>
<evidence type="ECO:0000256" key="11">
    <source>
        <dbReference type="ARBA" id="ARBA00035100"/>
    </source>
</evidence>
<dbReference type="InterPro" id="IPR002545">
    <property type="entry name" value="CheW-lke_dom"/>
</dbReference>
<gene>
    <name evidence="17" type="ordered locus">Dret_0656</name>
</gene>
<dbReference type="SMART" id="SM00387">
    <property type="entry name" value="HATPase_c"/>
    <property type="match status" value="1"/>
</dbReference>